<organism evidence="2">
    <name type="scientific">Ixodes ricinus</name>
    <name type="common">Common tick</name>
    <name type="synonym">Acarus ricinus</name>
    <dbReference type="NCBI Taxonomy" id="34613"/>
    <lineage>
        <taxon>Eukaryota</taxon>
        <taxon>Metazoa</taxon>
        <taxon>Ecdysozoa</taxon>
        <taxon>Arthropoda</taxon>
        <taxon>Chelicerata</taxon>
        <taxon>Arachnida</taxon>
        <taxon>Acari</taxon>
        <taxon>Parasitiformes</taxon>
        <taxon>Ixodida</taxon>
        <taxon>Ixodoidea</taxon>
        <taxon>Ixodidae</taxon>
        <taxon>Ixodinae</taxon>
        <taxon>Ixodes</taxon>
    </lineage>
</organism>
<protein>
    <submittedName>
        <fullName evidence="2">Putative salivary lipocalin</fullName>
    </submittedName>
</protein>
<proteinExistence type="evidence at transcript level"/>
<evidence type="ECO:0000313" key="2">
    <source>
        <dbReference type="EMBL" id="JAA66626.1"/>
    </source>
</evidence>
<dbReference type="EMBL" id="GADI01007182">
    <property type="protein sequence ID" value="JAA66626.1"/>
    <property type="molecule type" value="mRNA"/>
</dbReference>
<dbReference type="AlphaFoldDB" id="A0A0K8R6G6"/>
<keyword evidence="1" id="KW-0732">Signal</keyword>
<feature type="chain" id="PRO_5012429816" evidence="1">
    <location>
        <begin position="16"/>
        <end position="84"/>
    </location>
</feature>
<reference evidence="2" key="1">
    <citation type="submission" date="2012-12" db="EMBL/GenBank/DDBJ databases">
        <title>Identification and characterization of a phenylalanine ammonia-lyase gene family in Isatis indigotica Fort.</title>
        <authorList>
            <person name="Liu Q."/>
            <person name="Chen J."/>
            <person name="Zhou X."/>
            <person name="Di P."/>
            <person name="Xiao Y."/>
            <person name="Xuan H."/>
            <person name="Zhang L."/>
            <person name="Chen W."/>
        </authorList>
    </citation>
    <scope>NUCLEOTIDE SEQUENCE</scope>
    <source>
        <tissue evidence="2">Salivary gland</tissue>
    </source>
</reference>
<evidence type="ECO:0000256" key="1">
    <source>
        <dbReference type="SAM" id="SignalP"/>
    </source>
</evidence>
<sequence length="84" mass="9716">MFLLVLLAVCPFAYCVCSAPKALFHVHLPSKDAWKLFLKPLERFTSVYRSKKNDTELGGEFEVFQMKYYEADPVVEKVLNPPLF</sequence>
<name>A0A0K8R6G6_IXORI</name>
<feature type="signal peptide" evidence="1">
    <location>
        <begin position="1"/>
        <end position="15"/>
    </location>
</feature>
<accession>A0A0K8R6G6</accession>